<dbReference type="GO" id="GO:0004814">
    <property type="term" value="F:arginine-tRNA ligase activity"/>
    <property type="evidence" value="ECO:0007669"/>
    <property type="project" value="InterPro"/>
</dbReference>
<keyword evidence="14" id="KW-1185">Reference proteome</keyword>
<proteinExistence type="inferred from homology"/>
<keyword evidence="9 11" id="KW-0030">Aminoacyl-tRNA synthetase</keyword>
<dbReference type="GO" id="GO:0005829">
    <property type="term" value="C:cytosol"/>
    <property type="evidence" value="ECO:0007669"/>
    <property type="project" value="TreeGrafter"/>
</dbReference>
<dbReference type="KEGG" id="asy:AUT07_00198"/>
<dbReference type="SUPFAM" id="SSF109604">
    <property type="entry name" value="HD-domain/PDEase-like"/>
    <property type="match status" value="1"/>
</dbReference>
<dbReference type="PANTHER" id="PTHR30075">
    <property type="entry name" value="GLYCYL-TRNA SYNTHETASE"/>
    <property type="match status" value="1"/>
</dbReference>
<name>A0A120HPT9_9GAMM</name>
<dbReference type="HAMAP" id="MF_00255">
    <property type="entry name" value="Gly_tRNA_synth_beta"/>
    <property type="match status" value="1"/>
</dbReference>
<keyword evidence="5 11" id="KW-0436">Ligase</keyword>
<dbReference type="GO" id="GO:0004820">
    <property type="term" value="F:glycine-tRNA ligase activity"/>
    <property type="evidence" value="ECO:0007669"/>
    <property type="project" value="UniProtKB-UniRule"/>
</dbReference>
<evidence type="ECO:0000256" key="10">
    <source>
        <dbReference type="ARBA" id="ARBA00047937"/>
    </source>
</evidence>
<dbReference type="GO" id="GO:0006426">
    <property type="term" value="P:glycyl-tRNA aminoacylation"/>
    <property type="evidence" value="ECO:0007669"/>
    <property type="project" value="UniProtKB-UniRule"/>
</dbReference>
<accession>A0A120HPT9</accession>
<comment type="similarity">
    <text evidence="2 11">Belongs to the class-II aminoacyl-tRNA synthetase family.</text>
</comment>
<keyword evidence="8 11" id="KW-0648">Protein biosynthesis</keyword>
<feature type="domain" description="DALR anticodon binding" evidence="12">
    <location>
        <begin position="582"/>
        <end position="673"/>
    </location>
</feature>
<keyword evidence="6 11" id="KW-0547">Nucleotide-binding</keyword>
<evidence type="ECO:0000313" key="13">
    <source>
        <dbReference type="EMBL" id="AMA64783.1"/>
    </source>
</evidence>
<dbReference type="InterPro" id="IPR008909">
    <property type="entry name" value="DALR_anticod-bd"/>
</dbReference>
<dbReference type="InterPro" id="IPR006194">
    <property type="entry name" value="Gly-tRNA-synth_heterodimer"/>
</dbReference>
<dbReference type="InterPro" id="IPR015944">
    <property type="entry name" value="Gly-tRNA-synth_bsu"/>
</dbReference>
<dbReference type="Pfam" id="PF05746">
    <property type="entry name" value="DALR_1"/>
    <property type="match status" value="1"/>
</dbReference>
<evidence type="ECO:0000313" key="14">
    <source>
        <dbReference type="Proteomes" id="UP000069926"/>
    </source>
</evidence>
<dbReference type="AlphaFoldDB" id="A0A120HPT9"/>
<comment type="catalytic activity">
    <reaction evidence="10 11">
        <text>tRNA(Gly) + glycine + ATP = glycyl-tRNA(Gly) + AMP + diphosphate</text>
        <dbReference type="Rhea" id="RHEA:16013"/>
        <dbReference type="Rhea" id="RHEA-COMP:9664"/>
        <dbReference type="Rhea" id="RHEA-COMP:9683"/>
        <dbReference type="ChEBI" id="CHEBI:30616"/>
        <dbReference type="ChEBI" id="CHEBI:33019"/>
        <dbReference type="ChEBI" id="CHEBI:57305"/>
        <dbReference type="ChEBI" id="CHEBI:78442"/>
        <dbReference type="ChEBI" id="CHEBI:78522"/>
        <dbReference type="ChEBI" id="CHEBI:456215"/>
        <dbReference type="EC" id="6.1.1.14"/>
    </reaction>
</comment>
<evidence type="ECO:0000256" key="11">
    <source>
        <dbReference type="HAMAP-Rule" id="MF_00255"/>
    </source>
</evidence>
<evidence type="ECO:0000256" key="4">
    <source>
        <dbReference type="ARBA" id="ARBA00022490"/>
    </source>
</evidence>
<keyword evidence="4 11" id="KW-0963">Cytoplasm</keyword>
<keyword evidence="7 11" id="KW-0067">ATP-binding</keyword>
<dbReference type="NCBIfam" id="TIGR00211">
    <property type="entry name" value="glyS"/>
    <property type="match status" value="1"/>
</dbReference>
<dbReference type="PANTHER" id="PTHR30075:SF2">
    <property type="entry name" value="GLYCINE--TRNA LIGASE, CHLOROPLASTIC_MITOCHONDRIAL 2"/>
    <property type="match status" value="1"/>
</dbReference>
<evidence type="ECO:0000256" key="8">
    <source>
        <dbReference type="ARBA" id="ARBA00022917"/>
    </source>
</evidence>
<dbReference type="GO" id="GO:0006420">
    <property type="term" value="P:arginyl-tRNA aminoacylation"/>
    <property type="evidence" value="ECO:0007669"/>
    <property type="project" value="InterPro"/>
</dbReference>
<reference evidence="13 14" key="1">
    <citation type="submission" date="2016-01" db="EMBL/GenBank/DDBJ databases">
        <title>Genome sequence of Ca. Arsenophonus lipopteni, the exclusive symbiont of a blood sucking fly Lipoptena cervi (Diptera: Hippoboscidae).</title>
        <authorList>
            <person name="Novakova E."/>
            <person name="Hypsa V."/>
            <person name="Nguyen P."/>
            <person name="Husnik F."/>
            <person name="Darby A.C."/>
        </authorList>
    </citation>
    <scope>NUCLEOTIDE SEQUENCE [LARGE SCALE GENOMIC DNA]</scope>
    <source>
        <strain evidence="13 14">CB</strain>
    </source>
</reference>
<evidence type="ECO:0000256" key="3">
    <source>
        <dbReference type="ARBA" id="ARBA00011209"/>
    </source>
</evidence>
<gene>
    <name evidence="11 13" type="primary">glyS</name>
    <name evidence="13" type="ORF">AUT07_00198</name>
</gene>
<comment type="subunit">
    <text evidence="3 11">Tetramer of two alpha and two beta subunits.</text>
</comment>
<sequence length="688" mass="79021">MEQNFLVEIGTEELPPKSLRSLAESFAKNFRNQLNLINIQYNEVLWYASPRRLALKVINLAKYQNDRQVKNRGPAINQAFDSKGNPTQAAKRWAHNCGINLNQAKRLITDKGEYLFYFSVVKGNDTRILLLDIVINSLRQLHISKLMRWGNKDAPFIRPVHTLIMLFGDNLIDGELFGVQSSRVIYGHRFIGESKIIVTSAEQYPAILYERGKVIADYEDRKKLIKHEINKIAQKLGGIALFTDSLLEEVTSLVEWPVVLHGKFENKFLSIPKEVIIHTMKYDQKYFPIYDHFGNLMSDFIFVANIESVNPKEIIIGNEKVMRPRLVDAEFFYKYDRKKCLEDYLPELETIVFQEKLGTLRDKTDRLKVLTQWISSKVGAYVNHSVRAALLSKCDLVTNMVFEFPSIQGIIGMHYALLDGEFNDVAVAIKEHYQPRFSGDKLPSNLIAVTLALADKIDTLVGIIGIGQHPKGNKDPFALRRIAFGLLRIIIEKGYDLDLLSLTQQTVYFYGNKLSNKNVINDVIEFMFKRFLSFYKEKGYRIDTIQSVLAMKPTKPLDFDARVKAITFFRTLEVSEALIISNKRIANILNQANEKLNKNIITSMLILPEEVNLASRVMILQTKLESFFANKKYKSALIELASLRGVIDDFFDNVMIMDSKQILRINRLTLLNQLYSLFLRIGNISLLH</sequence>
<dbReference type="PRINTS" id="PR01045">
    <property type="entry name" value="TRNASYNTHGB"/>
</dbReference>
<dbReference type="EMBL" id="CP013920">
    <property type="protein sequence ID" value="AMA64783.1"/>
    <property type="molecule type" value="Genomic_DNA"/>
</dbReference>
<evidence type="ECO:0000256" key="6">
    <source>
        <dbReference type="ARBA" id="ARBA00022741"/>
    </source>
</evidence>
<evidence type="ECO:0000256" key="5">
    <source>
        <dbReference type="ARBA" id="ARBA00022598"/>
    </source>
</evidence>
<comment type="subcellular location">
    <subcellularLocation>
        <location evidence="1 11">Cytoplasm</location>
    </subcellularLocation>
</comment>
<dbReference type="Pfam" id="PF02092">
    <property type="entry name" value="tRNA_synt_2f"/>
    <property type="match status" value="1"/>
</dbReference>
<evidence type="ECO:0000256" key="9">
    <source>
        <dbReference type="ARBA" id="ARBA00023146"/>
    </source>
</evidence>
<dbReference type="EC" id="6.1.1.14" evidence="11"/>
<dbReference type="GO" id="GO:0005524">
    <property type="term" value="F:ATP binding"/>
    <property type="evidence" value="ECO:0007669"/>
    <property type="project" value="UniProtKB-UniRule"/>
</dbReference>
<evidence type="ECO:0000256" key="2">
    <source>
        <dbReference type="ARBA" id="ARBA00008226"/>
    </source>
</evidence>
<organism evidence="13 14">
    <name type="scientific">Candidatus Arsenophonus lipoptenae</name>
    <dbReference type="NCBI Taxonomy" id="634113"/>
    <lineage>
        <taxon>Bacteria</taxon>
        <taxon>Pseudomonadati</taxon>
        <taxon>Pseudomonadota</taxon>
        <taxon>Gammaproteobacteria</taxon>
        <taxon>Enterobacterales</taxon>
        <taxon>Morganellaceae</taxon>
        <taxon>Arsenophonus</taxon>
    </lineage>
</organism>
<protein>
    <recommendedName>
        <fullName evidence="11">Glycine--tRNA ligase beta subunit</fullName>
        <ecNumber evidence="11">6.1.1.14</ecNumber>
    </recommendedName>
    <alternativeName>
        <fullName evidence="11">Glycyl-tRNA synthetase beta subunit</fullName>
        <shortName evidence="11">GlyRS</shortName>
    </alternativeName>
</protein>
<dbReference type="Proteomes" id="UP000069926">
    <property type="component" value="Chromosome"/>
</dbReference>
<evidence type="ECO:0000256" key="7">
    <source>
        <dbReference type="ARBA" id="ARBA00022840"/>
    </source>
</evidence>
<dbReference type="STRING" id="634113.AUT07_00198"/>
<evidence type="ECO:0000259" key="12">
    <source>
        <dbReference type="Pfam" id="PF05746"/>
    </source>
</evidence>
<evidence type="ECO:0000256" key="1">
    <source>
        <dbReference type="ARBA" id="ARBA00004496"/>
    </source>
</evidence>
<dbReference type="PROSITE" id="PS50861">
    <property type="entry name" value="AA_TRNA_LIGASE_II_GLYAB"/>
    <property type="match status" value="1"/>
</dbReference>
<dbReference type="PATRIC" id="fig|634113.3.peg.191"/>